<dbReference type="InterPro" id="IPR029063">
    <property type="entry name" value="SAM-dependent_MTases_sf"/>
</dbReference>
<dbReference type="GO" id="GO:0000179">
    <property type="term" value="F:rRNA (adenine-N6,N6-)-dimethyltransferase activity"/>
    <property type="evidence" value="ECO:0007669"/>
    <property type="project" value="InterPro"/>
</dbReference>
<organism evidence="3 4">
    <name type="scientific">Mycolicibacterium sphagni</name>
    <dbReference type="NCBI Taxonomy" id="1786"/>
    <lineage>
        <taxon>Bacteria</taxon>
        <taxon>Bacillati</taxon>
        <taxon>Actinomycetota</taxon>
        <taxon>Actinomycetes</taxon>
        <taxon>Mycobacteriales</taxon>
        <taxon>Mycobacteriaceae</taxon>
        <taxon>Mycolicibacterium</taxon>
    </lineage>
</organism>
<dbReference type="Gene3D" id="3.40.50.150">
    <property type="entry name" value="Vaccinia Virus protein VP39"/>
    <property type="match status" value="1"/>
</dbReference>
<evidence type="ECO:0000313" key="3">
    <source>
        <dbReference type="EMBL" id="OYN79316.1"/>
    </source>
</evidence>
<dbReference type="InterPro" id="IPR020596">
    <property type="entry name" value="rRNA_Ade_Mease_Trfase_CS"/>
</dbReference>
<dbReference type="PANTHER" id="PTHR44942">
    <property type="entry name" value="METHYLTRANSF_11 DOMAIN-CONTAINING PROTEIN"/>
    <property type="match status" value="1"/>
</dbReference>
<keyword evidence="2" id="KW-0808">Transferase</keyword>
<dbReference type="Pfam" id="PF13489">
    <property type="entry name" value="Methyltransf_23"/>
    <property type="match status" value="1"/>
</dbReference>
<name>A0A255DIY2_9MYCO</name>
<keyword evidence="1" id="KW-0489">Methyltransferase</keyword>
<sequence length="262" mass="28383">MLDPTPVHTNRRRALAFGAVASDYDRFRPRYPQALIDRLATRPGLRVLDVGAGTGILSAQLAAAGADVLAVEPDEQMAAVGGSKGILYECSTFEDWQAGGRTFDLITFGQSFHWVDPSVALPKLAALLNPGGRLVLAWNRIKPAEPLRQEIESISAEFGATTPAANSANNAETALQTLEGTSDFEVELIEVSENLHYAGEDWLSLVFTHSNHIILEPGIQTELRQRLRTLIGDAGVSATNNALALDCSLRPELPGFSRPRRQ</sequence>
<evidence type="ECO:0000256" key="2">
    <source>
        <dbReference type="ARBA" id="ARBA00022679"/>
    </source>
</evidence>
<keyword evidence="4" id="KW-1185">Reference proteome</keyword>
<protein>
    <recommendedName>
        <fullName evidence="5">SAM-dependent methyltransferase</fullName>
    </recommendedName>
</protein>
<accession>A0A255DIY2</accession>
<dbReference type="OrthoDB" id="9797252at2"/>
<comment type="caution">
    <text evidence="3">The sequence shown here is derived from an EMBL/GenBank/DDBJ whole genome shotgun (WGS) entry which is preliminary data.</text>
</comment>
<dbReference type="InterPro" id="IPR051052">
    <property type="entry name" value="Diverse_substrate_MTase"/>
</dbReference>
<dbReference type="AlphaFoldDB" id="A0A255DIY2"/>
<dbReference type="SUPFAM" id="SSF53335">
    <property type="entry name" value="S-adenosyl-L-methionine-dependent methyltransferases"/>
    <property type="match status" value="1"/>
</dbReference>
<dbReference type="PROSITE" id="PS01131">
    <property type="entry name" value="RRNA_A_DIMETH"/>
    <property type="match status" value="1"/>
</dbReference>
<reference evidence="3 4" key="1">
    <citation type="submission" date="2017-07" db="EMBL/GenBank/DDBJ databases">
        <title>The new phylogeny of genus Mycobacterium.</title>
        <authorList>
            <person name="Tortoli E."/>
            <person name="Trovato A."/>
            <person name="Cirillo D.M."/>
        </authorList>
    </citation>
    <scope>NUCLEOTIDE SEQUENCE [LARGE SCALE GENOMIC DNA]</scope>
    <source>
        <strain evidence="3 4">ATCC 33027</strain>
    </source>
</reference>
<evidence type="ECO:0000313" key="4">
    <source>
        <dbReference type="Proteomes" id="UP000216063"/>
    </source>
</evidence>
<gene>
    <name evidence="3" type="ORF">CG716_13290</name>
</gene>
<evidence type="ECO:0008006" key="5">
    <source>
        <dbReference type="Google" id="ProtNLM"/>
    </source>
</evidence>
<proteinExistence type="predicted"/>
<dbReference type="Proteomes" id="UP000216063">
    <property type="component" value="Unassembled WGS sequence"/>
</dbReference>
<dbReference type="PANTHER" id="PTHR44942:SF4">
    <property type="entry name" value="METHYLTRANSFERASE TYPE 11 DOMAIN-CONTAINING PROTEIN"/>
    <property type="match status" value="1"/>
</dbReference>
<dbReference type="CDD" id="cd02440">
    <property type="entry name" value="AdoMet_MTases"/>
    <property type="match status" value="1"/>
</dbReference>
<dbReference type="EMBL" id="NOZR01000009">
    <property type="protein sequence ID" value="OYN79316.1"/>
    <property type="molecule type" value="Genomic_DNA"/>
</dbReference>
<evidence type="ECO:0000256" key="1">
    <source>
        <dbReference type="ARBA" id="ARBA00022603"/>
    </source>
</evidence>